<organism evidence="2 3">
    <name type="scientific">Phaseolus angularis</name>
    <name type="common">Azuki bean</name>
    <name type="synonym">Vigna angularis</name>
    <dbReference type="NCBI Taxonomy" id="3914"/>
    <lineage>
        <taxon>Eukaryota</taxon>
        <taxon>Viridiplantae</taxon>
        <taxon>Streptophyta</taxon>
        <taxon>Embryophyta</taxon>
        <taxon>Tracheophyta</taxon>
        <taxon>Spermatophyta</taxon>
        <taxon>Magnoliopsida</taxon>
        <taxon>eudicotyledons</taxon>
        <taxon>Gunneridae</taxon>
        <taxon>Pentapetalae</taxon>
        <taxon>rosids</taxon>
        <taxon>fabids</taxon>
        <taxon>Fabales</taxon>
        <taxon>Fabaceae</taxon>
        <taxon>Papilionoideae</taxon>
        <taxon>50 kb inversion clade</taxon>
        <taxon>NPAAA clade</taxon>
        <taxon>indigoferoid/millettioid clade</taxon>
        <taxon>Phaseoleae</taxon>
        <taxon>Vigna</taxon>
    </lineage>
</organism>
<gene>
    <name evidence="2" type="ORF">LR48_Vigan10g170900</name>
</gene>
<feature type="chain" id="PRO_5005596799" evidence="1">
    <location>
        <begin position="21"/>
        <end position="112"/>
    </location>
</feature>
<feature type="signal peptide" evidence="1">
    <location>
        <begin position="1"/>
        <end position="20"/>
    </location>
</feature>
<keyword evidence="1" id="KW-0732">Signal</keyword>
<evidence type="ECO:0000256" key="1">
    <source>
        <dbReference type="SAM" id="SignalP"/>
    </source>
</evidence>
<dbReference type="EMBL" id="CM003380">
    <property type="protein sequence ID" value="KOM55817.1"/>
    <property type="molecule type" value="Genomic_DNA"/>
</dbReference>
<proteinExistence type="predicted"/>
<evidence type="ECO:0000313" key="2">
    <source>
        <dbReference type="EMBL" id="KOM55817.1"/>
    </source>
</evidence>
<sequence>MRRFASPSLASFTLTAFTLAAQVCKCGSLAMQRLAAIVDNEDALKMGKERLNEEKELKMEKFGVKGWCRSWNGKGVSGYWFGVLGYAEHREKLYLGEGVVKVVDVREGGGVW</sequence>
<dbReference type="AlphaFoldDB" id="A0A0L9VLN0"/>
<accession>A0A0L9VLN0</accession>
<dbReference type="Gramene" id="KOM55817">
    <property type="protein sequence ID" value="KOM55817"/>
    <property type="gene ID" value="LR48_Vigan10g170900"/>
</dbReference>
<reference evidence="3" key="1">
    <citation type="journal article" date="2015" name="Proc. Natl. Acad. Sci. U.S.A.">
        <title>Genome sequencing of adzuki bean (Vigna angularis) provides insight into high starch and low fat accumulation and domestication.</title>
        <authorList>
            <person name="Yang K."/>
            <person name="Tian Z."/>
            <person name="Chen C."/>
            <person name="Luo L."/>
            <person name="Zhao B."/>
            <person name="Wang Z."/>
            <person name="Yu L."/>
            <person name="Li Y."/>
            <person name="Sun Y."/>
            <person name="Li W."/>
            <person name="Chen Y."/>
            <person name="Li Y."/>
            <person name="Zhang Y."/>
            <person name="Ai D."/>
            <person name="Zhao J."/>
            <person name="Shang C."/>
            <person name="Ma Y."/>
            <person name="Wu B."/>
            <person name="Wang M."/>
            <person name="Gao L."/>
            <person name="Sun D."/>
            <person name="Zhang P."/>
            <person name="Guo F."/>
            <person name="Wang W."/>
            <person name="Li Y."/>
            <person name="Wang J."/>
            <person name="Varshney R.K."/>
            <person name="Wang J."/>
            <person name="Ling H.Q."/>
            <person name="Wan P."/>
        </authorList>
    </citation>
    <scope>NUCLEOTIDE SEQUENCE</scope>
    <source>
        <strain evidence="3">cv. Jingnong 6</strain>
    </source>
</reference>
<protein>
    <submittedName>
        <fullName evidence="2">Uncharacterized protein</fullName>
    </submittedName>
</protein>
<name>A0A0L9VLN0_PHAAN</name>
<dbReference type="Proteomes" id="UP000053144">
    <property type="component" value="Chromosome 10"/>
</dbReference>
<evidence type="ECO:0000313" key="3">
    <source>
        <dbReference type="Proteomes" id="UP000053144"/>
    </source>
</evidence>